<accession>A0A090EJI8</accession>
<dbReference type="Proteomes" id="UP000045285">
    <property type="component" value="Unassembled WGS sequence"/>
</dbReference>
<gene>
    <name evidence="4" type="ORF">MPL3356_80444</name>
</gene>
<dbReference type="Pfam" id="PF01382">
    <property type="entry name" value="Avidin"/>
    <property type="match status" value="1"/>
</dbReference>
<dbReference type="InterPro" id="IPR005468">
    <property type="entry name" value="Avidin/str"/>
</dbReference>
<keyword evidence="2" id="KW-0964">Secreted</keyword>
<dbReference type="InterPro" id="IPR036896">
    <property type="entry name" value="Avidin-like_sf"/>
</dbReference>
<name>A0A090EJI8_MESPL</name>
<evidence type="ECO:0000256" key="1">
    <source>
        <dbReference type="ARBA" id="ARBA00004613"/>
    </source>
</evidence>
<evidence type="ECO:0008006" key="6">
    <source>
        <dbReference type="Google" id="ProtNLM"/>
    </source>
</evidence>
<evidence type="ECO:0000256" key="2">
    <source>
        <dbReference type="ARBA" id="ARBA00022525"/>
    </source>
</evidence>
<evidence type="ECO:0000313" key="5">
    <source>
        <dbReference type="Proteomes" id="UP000045285"/>
    </source>
</evidence>
<dbReference type="GO" id="GO:0005576">
    <property type="term" value="C:extracellular region"/>
    <property type="evidence" value="ECO:0007669"/>
    <property type="project" value="UniProtKB-SubCell"/>
</dbReference>
<evidence type="ECO:0000256" key="3">
    <source>
        <dbReference type="ARBA" id="ARBA00022729"/>
    </source>
</evidence>
<keyword evidence="5" id="KW-1185">Reference proteome</keyword>
<dbReference type="EMBL" id="CCMZ01000075">
    <property type="protein sequence ID" value="CDX28696.1"/>
    <property type="molecule type" value="Genomic_DNA"/>
</dbReference>
<protein>
    <recommendedName>
        <fullName evidence="6">Avidin family protein</fullName>
    </recommendedName>
</protein>
<comment type="subcellular location">
    <subcellularLocation>
        <location evidence="1">Secreted</location>
    </subcellularLocation>
</comment>
<dbReference type="AlphaFoldDB" id="A0A090EJI8"/>
<organism evidence="4 5">
    <name type="scientific">Mesorhizobium plurifarium</name>
    <dbReference type="NCBI Taxonomy" id="69974"/>
    <lineage>
        <taxon>Bacteria</taxon>
        <taxon>Pseudomonadati</taxon>
        <taxon>Pseudomonadota</taxon>
        <taxon>Alphaproteobacteria</taxon>
        <taxon>Hyphomicrobiales</taxon>
        <taxon>Phyllobacteriaceae</taxon>
        <taxon>Mesorhizobium</taxon>
    </lineage>
</organism>
<dbReference type="PROSITE" id="PS51326">
    <property type="entry name" value="AVIDIN_2"/>
    <property type="match status" value="1"/>
</dbReference>
<keyword evidence="3" id="KW-0732">Signal</keyword>
<reference evidence="5" key="1">
    <citation type="submission" date="2014-08" db="EMBL/GenBank/DDBJ databases">
        <authorList>
            <person name="Moulin L."/>
        </authorList>
    </citation>
    <scope>NUCLEOTIDE SEQUENCE [LARGE SCALE GENOMIC DNA]</scope>
</reference>
<dbReference type="GO" id="GO:0009374">
    <property type="term" value="F:biotin binding"/>
    <property type="evidence" value="ECO:0007669"/>
    <property type="project" value="InterPro"/>
</dbReference>
<dbReference type="SUPFAM" id="SSF50876">
    <property type="entry name" value="Avidin/streptavidin"/>
    <property type="match status" value="1"/>
</dbReference>
<evidence type="ECO:0000313" key="4">
    <source>
        <dbReference type="EMBL" id="CDX28696.1"/>
    </source>
</evidence>
<sequence>MPWLGRWRNQYGSVLDITGEDGGRIEGTFRTALEDSSFYGQTVPIFGIAHGDVIGVTAAGEGTAGPAAVSYTGILRDGKLETMWLTVAGSTITGKEGEIASRKQVGTWRAFGTSLDTFVRE</sequence>
<dbReference type="Gene3D" id="2.40.128.30">
    <property type="entry name" value="Avidin-like"/>
    <property type="match status" value="1"/>
</dbReference>
<proteinExistence type="predicted"/>